<evidence type="ECO:0000313" key="1">
    <source>
        <dbReference type="EMBL" id="MPC26679.1"/>
    </source>
</evidence>
<dbReference type="Proteomes" id="UP000324222">
    <property type="component" value="Unassembled WGS sequence"/>
</dbReference>
<reference evidence="1 2" key="1">
    <citation type="submission" date="2019-05" db="EMBL/GenBank/DDBJ databases">
        <title>Another draft genome of Portunus trituberculatus and its Hox gene families provides insights of decapod evolution.</title>
        <authorList>
            <person name="Jeong J.-H."/>
            <person name="Song I."/>
            <person name="Kim S."/>
            <person name="Choi T."/>
            <person name="Kim D."/>
            <person name="Ryu S."/>
            <person name="Kim W."/>
        </authorList>
    </citation>
    <scope>NUCLEOTIDE SEQUENCE [LARGE SCALE GENOMIC DNA]</scope>
    <source>
        <tissue evidence="1">Muscle</tissue>
    </source>
</reference>
<dbReference type="AlphaFoldDB" id="A0A5B7DZX0"/>
<proteinExistence type="predicted"/>
<keyword evidence="2" id="KW-1185">Reference proteome</keyword>
<comment type="caution">
    <text evidence="1">The sequence shown here is derived from an EMBL/GenBank/DDBJ whole genome shotgun (WGS) entry which is preliminary data.</text>
</comment>
<dbReference type="EMBL" id="VSRR010001633">
    <property type="protein sequence ID" value="MPC26679.1"/>
    <property type="molecule type" value="Genomic_DNA"/>
</dbReference>
<gene>
    <name evidence="1" type="ORF">E2C01_019825</name>
</gene>
<sequence>MLEAECVLSFSCRTSPATQPARFETQPSRCLKKEQVAWWWTMALVWSKLVLPATMHRGLSFLPSSADRDITV</sequence>
<evidence type="ECO:0000313" key="2">
    <source>
        <dbReference type="Proteomes" id="UP000324222"/>
    </source>
</evidence>
<organism evidence="1 2">
    <name type="scientific">Portunus trituberculatus</name>
    <name type="common">Swimming crab</name>
    <name type="synonym">Neptunus trituberculatus</name>
    <dbReference type="NCBI Taxonomy" id="210409"/>
    <lineage>
        <taxon>Eukaryota</taxon>
        <taxon>Metazoa</taxon>
        <taxon>Ecdysozoa</taxon>
        <taxon>Arthropoda</taxon>
        <taxon>Crustacea</taxon>
        <taxon>Multicrustacea</taxon>
        <taxon>Malacostraca</taxon>
        <taxon>Eumalacostraca</taxon>
        <taxon>Eucarida</taxon>
        <taxon>Decapoda</taxon>
        <taxon>Pleocyemata</taxon>
        <taxon>Brachyura</taxon>
        <taxon>Eubrachyura</taxon>
        <taxon>Portunoidea</taxon>
        <taxon>Portunidae</taxon>
        <taxon>Portuninae</taxon>
        <taxon>Portunus</taxon>
    </lineage>
</organism>
<protein>
    <submittedName>
        <fullName evidence="1">Uncharacterized protein</fullName>
    </submittedName>
</protein>
<accession>A0A5B7DZX0</accession>
<name>A0A5B7DZX0_PORTR</name>